<dbReference type="GO" id="GO:0008234">
    <property type="term" value="F:cysteine-type peptidase activity"/>
    <property type="evidence" value="ECO:0007669"/>
    <property type="project" value="UniProtKB-KW"/>
</dbReference>
<comment type="caution">
    <text evidence="18">The sequence shown here is derived from an EMBL/GenBank/DDBJ whole genome shotgun (WGS) entry which is preliminary data.</text>
</comment>
<evidence type="ECO:0000256" key="2">
    <source>
        <dbReference type="ARBA" id="ARBA00008455"/>
    </source>
</evidence>
<keyword evidence="9" id="KW-1015">Disulfide bond</keyword>
<dbReference type="Proteomes" id="UP000311919">
    <property type="component" value="Unassembled WGS sequence"/>
</dbReference>
<evidence type="ECO:0000256" key="11">
    <source>
        <dbReference type="ARBA" id="ARBA00029762"/>
    </source>
</evidence>
<comment type="similarity">
    <text evidence="2">Belongs to the peptidase C1 family.</text>
</comment>
<keyword evidence="6" id="KW-0378">Hydrolase</keyword>
<feature type="domain" description="Peptidase C1A papain C-terminal" evidence="17">
    <location>
        <begin position="228"/>
        <end position="461"/>
    </location>
</feature>
<evidence type="ECO:0000313" key="19">
    <source>
        <dbReference type="Proteomes" id="UP000311919"/>
    </source>
</evidence>
<evidence type="ECO:0000256" key="14">
    <source>
        <dbReference type="ARBA" id="ARBA00032961"/>
    </source>
</evidence>
<evidence type="ECO:0000256" key="6">
    <source>
        <dbReference type="ARBA" id="ARBA00022801"/>
    </source>
</evidence>
<evidence type="ECO:0000256" key="3">
    <source>
        <dbReference type="ARBA" id="ARBA00011610"/>
    </source>
</evidence>
<evidence type="ECO:0000256" key="13">
    <source>
        <dbReference type="ARBA" id="ARBA00030778"/>
    </source>
</evidence>
<dbReference type="Pfam" id="PF08773">
    <property type="entry name" value="CathepsinC_exc"/>
    <property type="match status" value="1"/>
</dbReference>
<evidence type="ECO:0000259" key="17">
    <source>
        <dbReference type="SMART" id="SM00645"/>
    </source>
</evidence>
<keyword evidence="10" id="KW-0325">Glycoprotein</keyword>
<dbReference type="STRING" id="6182.A0A4Z2CZJ9"/>
<keyword evidence="19" id="KW-1185">Reference proteome</keyword>
<dbReference type="InterPro" id="IPR039412">
    <property type="entry name" value="CatC"/>
</dbReference>
<dbReference type="InterPro" id="IPR038765">
    <property type="entry name" value="Papain-like_cys_pep_sf"/>
</dbReference>
<evidence type="ECO:0000256" key="16">
    <source>
        <dbReference type="SAM" id="SignalP"/>
    </source>
</evidence>
<dbReference type="SMART" id="SM00645">
    <property type="entry name" value="Pept_C1"/>
    <property type="match status" value="1"/>
</dbReference>
<keyword evidence="5" id="KW-0645">Protease</keyword>
<feature type="chain" id="PRO_5021394192" description="Dipeptidyl peptidase 1" evidence="16">
    <location>
        <begin position="29"/>
        <end position="464"/>
    </location>
</feature>
<sequence length="464" mass="52611">MEDSKFFEMLRWMLFGVTVVVCLRLIGADTPANCTYEDARGQWIFHVGDYKSKCSENLNPKQSIIITLLYPDIAVDAFGNRGHWTLIYNQGFEVTISHRKWLAIFAYKANGEFNCHKSMPTWTHDTLIRQWKCFVAQKIGVPDKLQISNLFSLDVFGETFYQVNPSFVRKINSQQKSWRAVVYSELSKYTINELRLRAGGVKSVVSRPPSMLNRKYPSGQLLSLARNLPLEFDWVTPPDGSRSPVTPVRNQGICGSCYAFASAAALEARIRLASNFSQQPILSPQAVVDCSPYSEGCNGGFPFLIAGKYGEDFGFVSEDCDPYTGKDTGSCTTSKNCTRYYVTDYSYIGGYYGATNEELMRLELVHNGPFPVGFEVYEDFEFYKDGVYHHTNVQNDRYSFNPFELTNHAVLLVGYGVDKVSGEPYWKIKNSWGTEWGEKGYFRIRRGTDECGVESLGVRFDPVL</sequence>
<dbReference type="Gene3D" id="3.90.70.10">
    <property type="entry name" value="Cysteine proteinases"/>
    <property type="match status" value="1"/>
</dbReference>
<dbReference type="InterPro" id="IPR000668">
    <property type="entry name" value="Peptidase_C1A_C"/>
</dbReference>
<proteinExistence type="inferred from homology"/>
<evidence type="ECO:0000256" key="1">
    <source>
        <dbReference type="ARBA" id="ARBA00001923"/>
    </source>
</evidence>
<accession>A0A4Z2CZJ9</accession>
<dbReference type="Pfam" id="PF00112">
    <property type="entry name" value="Peptidase_C1"/>
    <property type="match status" value="1"/>
</dbReference>
<dbReference type="EMBL" id="SKCS01000394">
    <property type="protein sequence ID" value="TNN09558.1"/>
    <property type="molecule type" value="Genomic_DNA"/>
</dbReference>
<dbReference type="InterPro" id="IPR036496">
    <property type="entry name" value="CathepsinC_exc_dom_sf"/>
</dbReference>
<dbReference type="GO" id="GO:0006508">
    <property type="term" value="P:proteolysis"/>
    <property type="evidence" value="ECO:0007669"/>
    <property type="project" value="UniProtKB-KW"/>
</dbReference>
<reference evidence="18 19" key="1">
    <citation type="submission" date="2019-03" db="EMBL/GenBank/DDBJ databases">
        <title>An improved genome assembly of the fluke Schistosoma japonicum.</title>
        <authorList>
            <person name="Hu W."/>
            <person name="Luo F."/>
            <person name="Yin M."/>
            <person name="Mo X."/>
            <person name="Sun C."/>
            <person name="Wu Q."/>
            <person name="Zhu B."/>
            <person name="Xiang M."/>
            <person name="Wang J."/>
            <person name="Wang Y."/>
            <person name="Zhang T."/>
            <person name="Xu B."/>
            <person name="Zheng H."/>
            <person name="Feng Z."/>
        </authorList>
    </citation>
    <scope>NUCLEOTIDE SEQUENCE [LARGE SCALE GENOMIC DNA]</scope>
    <source>
        <strain evidence="18">HuSjv2</strain>
        <tissue evidence="18">Worms</tissue>
    </source>
</reference>
<name>A0A4Z2CZJ9_SCHJA</name>
<comment type="cofactor">
    <cofactor evidence="1">
        <name>chloride</name>
        <dbReference type="ChEBI" id="CHEBI:17996"/>
    </cofactor>
</comment>
<dbReference type="PROSITE" id="PS00139">
    <property type="entry name" value="THIOL_PROTEASE_CYS"/>
    <property type="match status" value="1"/>
</dbReference>
<organism evidence="18 19">
    <name type="scientific">Schistosoma japonicum</name>
    <name type="common">Blood fluke</name>
    <dbReference type="NCBI Taxonomy" id="6182"/>
    <lineage>
        <taxon>Eukaryota</taxon>
        <taxon>Metazoa</taxon>
        <taxon>Spiralia</taxon>
        <taxon>Lophotrochozoa</taxon>
        <taxon>Platyhelminthes</taxon>
        <taxon>Trematoda</taxon>
        <taxon>Digenea</taxon>
        <taxon>Strigeidida</taxon>
        <taxon>Schistosomatoidea</taxon>
        <taxon>Schistosomatidae</taxon>
        <taxon>Schistosoma</taxon>
    </lineage>
</organism>
<feature type="signal peptide" evidence="16">
    <location>
        <begin position="1"/>
        <end position="28"/>
    </location>
</feature>
<dbReference type="PRINTS" id="PR00705">
    <property type="entry name" value="PAPAIN"/>
</dbReference>
<comment type="subunit">
    <text evidence="3">Tetramer of heterotrimers consisting of exclusion domain, heavy- and light chains.</text>
</comment>
<keyword evidence="16" id="KW-0732">Signal</keyword>
<dbReference type="InterPro" id="IPR025660">
    <property type="entry name" value="Pept_his_AS"/>
</dbReference>
<evidence type="ECO:0000256" key="5">
    <source>
        <dbReference type="ARBA" id="ARBA00022670"/>
    </source>
</evidence>
<dbReference type="InterPro" id="IPR014882">
    <property type="entry name" value="CathepsinC_exc"/>
</dbReference>
<dbReference type="PANTHER" id="PTHR12411">
    <property type="entry name" value="CYSTEINE PROTEASE FAMILY C1-RELATED"/>
    <property type="match status" value="1"/>
</dbReference>
<comment type="function">
    <text evidence="15">Thiol protease. Has dipeptidylpeptidase activity. Active against a broad range of dipeptide substrates composed of both polar and hydrophobic amino acids. Proline cannot occupy the P1 position and arginine cannot occupy the P2 position of the substrate. Can act as both an exopeptidase and endopeptidase. Activates serine proteases such as elastase, cathepsin G and granzymes A and B.</text>
</comment>
<dbReference type="SUPFAM" id="SSF75001">
    <property type="entry name" value="Dipeptidyl peptidase I (cathepsin C), exclusion domain"/>
    <property type="match status" value="1"/>
</dbReference>
<evidence type="ECO:0000256" key="4">
    <source>
        <dbReference type="ARBA" id="ARBA00014709"/>
    </source>
</evidence>
<dbReference type="SUPFAM" id="SSF54001">
    <property type="entry name" value="Cysteine proteinases"/>
    <property type="match status" value="1"/>
</dbReference>
<evidence type="ECO:0000256" key="15">
    <source>
        <dbReference type="ARBA" id="ARBA00045556"/>
    </source>
</evidence>
<dbReference type="Gene3D" id="2.40.128.80">
    <property type="entry name" value="Cathepsin C, exclusion domain"/>
    <property type="match status" value="1"/>
</dbReference>
<dbReference type="CDD" id="cd02621">
    <property type="entry name" value="Peptidase_C1A_CathepsinC"/>
    <property type="match status" value="1"/>
</dbReference>
<gene>
    <name evidence="18" type="ORF">EWB00_006260</name>
</gene>
<dbReference type="AlphaFoldDB" id="A0A4Z2CZJ9"/>
<evidence type="ECO:0000313" key="18">
    <source>
        <dbReference type="EMBL" id="TNN09558.1"/>
    </source>
</evidence>
<protein>
    <recommendedName>
        <fullName evidence="4">Dipeptidyl peptidase 1</fullName>
    </recommendedName>
    <alternativeName>
        <fullName evidence="12">Cathepsin C</fullName>
    </alternativeName>
    <alternativeName>
        <fullName evidence="11">Cathepsin J</fullName>
    </alternativeName>
    <alternativeName>
        <fullName evidence="14">Dipeptidyl peptidase I</fullName>
    </alternativeName>
    <alternativeName>
        <fullName evidence="13">Dipeptidyl transferase</fullName>
    </alternativeName>
</protein>
<evidence type="ECO:0000256" key="9">
    <source>
        <dbReference type="ARBA" id="ARBA00023157"/>
    </source>
</evidence>
<dbReference type="InterPro" id="IPR000169">
    <property type="entry name" value="Pept_cys_AS"/>
</dbReference>
<evidence type="ECO:0000256" key="7">
    <source>
        <dbReference type="ARBA" id="ARBA00022807"/>
    </source>
</evidence>
<dbReference type="OrthoDB" id="3789175at2759"/>
<dbReference type="InterPro" id="IPR013128">
    <property type="entry name" value="Peptidase_C1A"/>
</dbReference>
<keyword evidence="8" id="KW-0865">Zymogen</keyword>
<evidence type="ECO:0000256" key="10">
    <source>
        <dbReference type="ARBA" id="ARBA00023180"/>
    </source>
</evidence>
<keyword evidence="7" id="KW-0788">Thiol protease</keyword>
<evidence type="ECO:0000256" key="8">
    <source>
        <dbReference type="ARBA" id="ARBA00023145"/>
    </source>
</evidence>
<evidence type="ECO:0000256" key="12">
    <source>
        <dbReference type="ARBA" id="ARBA00029779"/>
    </source>
</evidence>
<dbReference type="PROSITE" id="PS00639">
    <property type="entry name" value="THIOL_PROTEASE_HIS"/>
    <property type="match status" value="1"/>
</dbReference>